<dbReference type="EMBL" id="AE009440">
    <property type="protein sequence ID" value="AAP98815.1"/>
    <property type="molecule type" value="Genomic_DNA"/>
</dbReference>
<accession>A0ABN3YQD2</accession>
<gene>
    <name evidence="1" type="ordered locus">CpB0886</name>
</gene>
<evidence type="ECO:0000313" key="2">
    <source>
        <dbReference type="Proteomes" id="UP000000424"/>
    </source>
</evidence>
<dbReference type="GeneID" id="45050910"/>
<proteinExistence type="predicted"/>
<dbReference type="RefSeq" id="WP_010883492.1">
    <property type="nucleotide sequence ID" value="NC_005043.1"/>
</dbReference>
<reference evidence="1" key="1">
    <citation type="submission" date="2002-05" db="EMBL/GenBank/DDBJ databases">
        <title>The genome sequence of Chlamydia pneumoniae TW183 and comparison with other Chlamydia strains based on whole genome sequence analysis.</title>
        <authorList>
            <person name="Geng M.M."/>
            <person name="Schuhmacher A."/>
            <person name="Muehldorfer I."/>
            <person name="Bensch K.W."/>
            <person name="Schaefer K.P."/>
            <person name="Schneider S."/>
            <person name="Pohl T."/>
            <person name="Essig A."/>
            <person name="Marre R."/>
            <person name="Melchers K."/>
        </authorList>
    </citation>
    <scope>NUCLEOTIDE SEQUENCE [LARGE SCALE GENOMIC DNA]</scope>
    <source>
        <strain evidence="1">TW-183</strain>
    </source>
</reference>
<sequence length="122" mass="14722">MRDRLGSLSLILKVKIHKYLDTLHNQKRLALTVSRNIQATNKRIADLHLERYEHFISRDNIKHYDILLEYLKTLQSSLYKQQSESLRFLEIHHQQLQELINRRKIIEKIKNNKYSKDQEIGT</sequence>
<evidence type="ECO:0000313" key="1">
    <source>
        <dbReference type="EMBL" id="AAP98815.1"/>
    </source>
</evidence>
<keyword evidence="2" id="KW-1185">Reference proteome</keyword>
<organism evidence="1 2">
    <name type="scientific">Chlamydia pneumoniae</name>
    <name type="common">Chlamydophila pneumoniae</name>
    <dbReference type="NCBI Taxonomy" id="83558"/>
    <lineage>
        <taxon>Bacteria</taxon>
        <taxon>Pseudomonadati</taxon>
        <taxon>Chlamydiota</taxon>
        <taxon>Chlamydiia</taxon>
        <taxon>Chlamydiales</taxon>
        <taxon>Chlamydiaceae</taxon>
        <taxon>Chlamydia/Chlamydophila group</taxon>
        <taxon>Chlamydia</taxon>
    </lineage>
</organism>
<name>A0ABN3YQD2_CHLPN</name>
<protein>
    <submittedName>
        <fullName evidence="1">Uncharacterized protein</fullName>
    </submittedName>
</protein>
<dbReference type="Proteomes" id="UP000000424">
    <property type="component" value="Chromosome"/>
</dbReference>